<evidence type="ECO:0000256" key="2">
    <source>
        <dbReference type="ARBA" id="ARBA00022723"/>
    </source>
</evidence>
<evidence type="ECO:0000256" key="1">
    <source>
        <dbReference type="ARBA" id="ARBA00022617"/>
    </source>
</evidence>
<dbReference type="Proteomes" id="UP000199663">
    <property type="component" value="Unassembled WGS sequence"/>
</dbReference>
<evidence type="ECO:0000313" key="6">
    <source>
        <dbReference type="EMBL" id="SDY96849.1"/>
    </source>
</evidence>
<dbReference type="InterPro" id="IPR051459">
    <property type="entry name" value="Cytochrome_c-type_DH"/>
</dbReference>
<evidence type="ECO:0000259" key="5">
    <source>
        <dbReference type="PROSITE" id="PS51007"/>
    </source>
</evidence>
<dbReference type="InterPro" id="IPR036909">
    <property type="entry name" value="Cyt_c-like_dom_sf"/>
</dbReference>
<dbReference type="SUPFAM" id="SSF46626">
    <property type="entry name" value="Cytochrome c"/>
    <property type="match status" value="1"/>
</dbReference>
<keyword evidence="7" id="KW-1185">Reference proteome</keyword>
<dbReference type="Gene3D" id="1.10.760.10">
    <property type="entry name" value="Cytochrome c-like domain"/>
    <property type="match status" value="1"/>
</dbReference>
<dbReference type="RefSeq" id="WP_019599808.1">
    <property type="nucleotide sequence ID" value="NZ_FNQC01000004.1"/>
</dbReference>
<keyword evidence="1 4" id="KW-0349">Heme</keyword>
<keyword evidence="2 4" id="KW-0479">Metal-binding</keyword>
<dbReference type="PANTHER" id="PTHR35008:SF8">
    <property type="entry name" value="ALCOHOL DEHYDROGENASE CYTOCHROME C SUBUNIT"/>
    <property type="match status" value="1"/>
</dbReference>
<evidence type="ECO:0000256" key="3">
    <source>
        <dbReference type="ARBA" id="ARBA00023004"/>
    </source>
</evidence>
<evidence type="ECO:0000256" key="4">
    <source>
        <dbReference type="PROSITE-ProRule" id="PRU00433"/>
    </source>
</evidence>
<accession>A0A1H3P8Y7</accession>
<protein>
    <submittedName>
        <fullName evidence="6">Cytochrome C oxidase, cbb3-type, subunit III</fullName>
    </submittedName>
</protein>
<dbReference type="PROSITE" id="PS51007">
    <property type="entry name" value="CYTC"/>
    <property type="match status" value="1"/>
</dbReference>
<comment type="caution">
    <text evidence="6">The sequence shown here is derived from an EMBL/GenBank/DDBJ whole genome shotgun (WGS) entry which is preliminary data.</text>
</comment>
<dbReference type="Pfam" id="PF00034">
    <property type="entry name" value="Cytochrom_C"/>
    <property type="match status" value="1"/>
</dbReference>
<sequence>MKHEKFALIIGIMLVLSSGCKPEADRSGNSLAHISDTKVMQYALEGKLLYGQHCANCHKDDGKGLGKLIPPLNPSDYMVEDIGRTVRLIKNGMEGEIMVNGNSYNQAMPANPKLTNIEIAQISTYLYNIWGNEKGLISIPQVEVFLKK</sequence>
<dbReference type="InterPro" id="IPR009056">
    <property type="entry name" value="Cyt_c-like_dom"/>
</dbReference>
<reference evidence="6 7" key="1">
    <citation type="submission" date="2016-10" db="EMBL/GenBank/DDBJ databases">
        <authorList>
            <person name="Varghese N."/>
            <person name="Submissions S."/>
        </authorList>
    </citation>
    <scope>NUCLEOTIDE SEQUENCE [LARGE SCALE GENOMIC DNA]</scope>
    <source>
        <strain evidence="6 7">DSM 17997</strain>
    </source>
</reference>
<proteinExistence type="predicted"/>
<gene>
    <name evidence="6" type="ORF">SAMN05444412_10494</name>
</gene>
<name>A0A1H3P8Y7_9BACT</name>
<evidence type="ECO:0000313" key="7">
    <source>
        <dbReference type="Proteomes" id="UP000199663"/>
    </source>
</evidence>
<organism evidence="6 7">
    <name type="scientific">Rhodonellum ikkaensis</name>
    <dbReference type="NCBI Taxonomy" id="336829"/>
    <lineage>
        <taxon>Bacteria</taxon>
        <taxon>Pseudomonadati</taxon>
        <taxon>Bacteroidota</taxon>
        <taxon>Cytophagia</taxon>
        <taxon>Cytophagales</taxon>
        <taxon>Cytophagaceae</taxon>
        <taxon>Rhodonellum</taxon>
    </lineage>
</organism>
<feature type="domain" description="Cytochrome c" evidence="5">
    <location>
        <begin position="41"/>
        <end position="130"/>
    </location>
</feature>
<keyword evidence="3 4" id="KW-0408">Iron</keyword>
<dbReference type="PROSITE" id="PS51257">
    <property type="entry name" value="PROKAR_LIPOPROTEIN"/>
    <property type="match status" value="1"/>
</dbReference>
<dbReference type="EMBL" id="FNQC01000004">
    <property type="protein sequence ID" value="SDY96849.1"/>
    <property type="molecule type" value="Genomic_DNA"/>
</dbReference>
<dbReference type="PANTHER" id="PTHR35008">
    <property type="entry name" value="BLL4482 PROTEIN-RELATED"/>
    <property type="match status" value="1"/>
</dbReference>